<keyword evidence="1" id="KW-0812">Transmembrane</keyword>
<dbReference type="Proteomes" id="UP000051638">
    <property type="component" value="Unassembled WGS sequence"/>
</dbReference>
<dbReference type="PATRIC" id="fig|1423796.3.peg.1059"/>
<evidence type="ECO:0000313" key="2">
    <source>
        <dbReference type="EMBL" id="KRM98798.1"/>
    </source>
</evidence>
<feature type="transmembrane region" description="Helical" evidence="1">
    <location>
        <begin position="12"/>
        <end position="35"/>
    </location>
</feature>
<feature type="transmembrane region" description="Helical" evidence="1">
    <location>
        <begin position="117"/>
        <end position="136"/>
    </location>
</feature>
<feature type="transmembrane region" description="Helical" evidence="1">
    <location>
        <begin position="88"/>
        <end position="110"/>
    </location>
</feature>
<feature type="transmembrane region" description="Helical" evidence="1">
    <location>
        <begin position="56"/>
        <end position="82"/>
    </location>
</feature>
<protein>
    <submittedName>
        <fullName evidence="2">Uncharacterized protein</fullName>
    </submittedName>
</protein>
<accession>A0A0R2D3V3</accession>
<reference evidence="2 3" key="1">
    <citation type="journal article" date="2015" name="Genome Announc.">
        <title>Expanding the biotechnology potential of lactobacilli through comparative genomics of 213 strains and associated genera.</title>
        <authorList>
            <person name="Sun Z."/>
            <person name="Harris H.M."/>
            <person name="McCann A."/>
            <person name="Guo C."/>
            <person name="Argimon S."/>
            <person name="Zhang W."/>
            <person name="Yang X."/>
            <person name="Jeffery I.B."/>
            <person name="Cooney J.C."/>
            <person name="Kagawa T.F."/>
            <person name="Liu W."/>
            <person name="Song Y."/>
            <person name="Salvetti E."/>
            <person name="Wrobel A."/>
            <person name="Rasinkangas P."/>
            <person name="Parkhill J."/>
            <person name="Rea M.C."/>
            <person name="O'Sullivan O."/>
            <person name="Ritari J."/>
            <person name="Douillard F.P."/>
            <person name="Paul Ross R."/>
            <person name="Yang R."/>
            <person name="Briner A.E."/>
            <person name="Felis G.E."/>
            <person name="de Vos W.M."/>
            <person name="Barrangou R."/>
            <person name="Klaenhammer T.R."/>
            <person name="Caufield P.W."/>
            <person name="Cui Y."/>
            <person name="Zhang H."/>
            <person name="O'Toole P.W."/>
        </authorList>
    </citation>
    <scope>NUCLEOTIDE SEQUENCE [LARGE SCALE GENOMIC DNA]</scope>
    <source>
        <strain evidence="2 3">DSM 20253</strain>
    </source>
</reference>
<organism evidence="2 3">
    <name type="scientific">Loigolactobacillus rennini DSM 20253</name>
    <dbReference type="NCBI Taxonomy" id="1423796"/>
    <lineage>
        <taxon>Bacteria</taxon>
        <taxon>Bacillati</taxon>
        <taxon>Bacillota</taxon>
        <taxon>Bacilli</taxon>
        <taxon>Lactobacillales</taxon>
        <taxon>Lactobacillaceae</taxon>
        <taxon>Loigolactobacillus</taxon>
    </lineage>
</organism>
<keyword evidence="3" id="KW-1185">Reference proteome</keyword>
<dbReference type="EMBL" id="AYYI01000026">
    <property type="protein sequence ID" value="KRM98798.1"/>
    <property type="molecule type" value="Genomic_DNA"/>
</dbReference>
<evidence type="ECO:0000256" key="1">
    <source>
        <dbReference type="SAM" id="Phobius"/>
    </source>
</evidence>
<name>A0A0R2D3V3_9LACO</name>
<sequence>MIDAPATVQWVTFGSSMIGVVLALFVTTYIGYFVYWLAQHFMDVPLLDKKQVKRSFYLTTCISDVIINFVHLILVIITGGFLQTAATTTLSVLSALLMAILIYAFFVYLLQNIKLGRVIAVVILVLNLLPVIGQILK</sequence>
<proteinExistence type="predicted"/>
<gene>
    <name evidence="2" type="ORF">FC24_GL001035</name>
</gene>
<comment type="caution">
    <text evidence="2">The sequence shown here is derived from an EMBL/GenBank/DDBJ whole genome shotgun (WGS) entry which is preliminary data.</text>
</comment>
<evidence type="ECO:0000313" key="3">
    <source>
        <dbReference type="Proteomes" id="UP000051638"/>
    </source>
</evidence>
<dbReference type="AlphaFoldDB" id="A0A0R2D3V3"/>
<keyword evidence="1" id="KW-1133">Transmembrane helix</keyword>
<keyword evidence="1" id="KW-0472">Membrane</keyword>